<feature type="transmembrane region" description="Helical" evidence="6">
    <location>
        <begin position="76"/>
        <end position="93"/>
    </location>
</feature>
<comment type="subcellular location">
    <subcellularLocation>
        <location evidence="1">Membrane</location>
        <topology evidence="1">Multi-pass membrane protein</topology>
    </subcellularLocation>
</comment>
<dbReference type="PANTHER" id="PTHR11827">
    <property type="entry name" value="SOLUTE CARRIER FAMILY 12, CATION COTRANSPORTERS"/>
    <property type="match status" value="1"/>
</dbReference>
<keyword evidence="4 6" id="KW-0472">Membrane</keyword>
<evidence type="ECO:0000256" key="3">
    <source>
        <dbReference type="ARBA" id="ARBA00022989"/>
    </source>
</evidence>
<evidence type="ECO:0000313" key="9">
    <source>
        <dbReference type="Proteomes" id="UP000023152"/>
    </source>
</evidence>
<dbReference type="GO" id="GO:0055075">
    <property type="term" value="P:potassium ion homeostasis"/>
    <property type="evidence" value="ECO:0007669"/>
    <property type="project" value="TreeGrafter"/>
</dbReference>
<evidence type="ECO:0000256" key="1">
    <source>
        <dbReference type="ARBA" id="ARBA00004141"/>
    </source>
</evidence>
<dbReference type="GO" id="GO:0016020">
    <property type="term" value="C:membrane"/>
    <property type="evidence" value="ECO:0007669"/>
    <property type="project" value="UniProtKB-SubCell"/>
</dbReference>
<evidence type="ECO:0000256" key="6">
    <source>
        <dbReference type="SAM" id="Phobius"/>
    </source>
</evidence>
<keyword evidence="3 6" id="KW-1133">Transmembrane helix</keyword>
<evidence type="ECO:0000256" key="4">
    <source>
        <dbReference type="ARBA" id="ARBA00023136"/>
    </source>
</evidence>
<reference evidence="8 9" key="1">
    <citation type="journal article" date="2013" name="Curr. Biol.">
        <title>The Genome of the Foraminiferan Reticulomyxa filosa.</title>
        <authorList>
            <person name="Glockner G."/>
            <person name="Hulsmann N."/>
            <person name="Schleicher M."/>
            <person name="Noegel A.A."/>
            <person name="Eichinger L."/>
            <person name="Gallinger C."/>
            <person name="Pawlowski J."/>
            <person name="Sierra R."/>
            <person name="Euteneuer U."/>
            <person name="Pillet L."/>
            <person name="Moustafa A."/>
            <person name="Platzer M."/>
            <person name="Groth M."/>
            <person name="Szafranski K."/>
            <person name="Schliwa M."/>
        </authorList>
    </citation>
    <scope>NUCLEOTIDE SEQUENCE [LARGE SCALE GENOMIC DNA]</scope>
</reference>
<dbReference type="GO" id="GO:1990573">
    <property type="term" value="P:potassium ion import across plasma membrane"/>
    <property type="evidence" value="ECO:0007669"/>
    <property type="project" value="TreeGrafter"/>
</dbReference>
<feature type="domain" description="SLC12A transporter C-terminal" evidence="7">
    <location>
        <begin position="160"/>
        <end position="254"/>
    </location>
</feature>
<protein>
    <submittedName>
        <fullName evidence="8">Sodium-potassium-chloride cotransporter</fullName>
    </submittedName>
</protein>
<dbReference type="Proteomes" id="UP000023152">
    <property type="component" value="Unassembled WGS sequence"/>
</dbReference>
<keyword evidence="9" id="KW-1185">Reference proteome</keyword>
<feature type="region of interest" description="Disordered" evidence="5">
    <location>
        <begin position="251"/>
        <end position="297"/>
    </location>
</feature>
<dbReference type="GO" id="GO:0055064">
    <property type="term" value="P:chloride ion homeostasis"/>
    <property type="evidence" value="ECO:0007669"/>
    <property type="project" value="TreeGrafter"/>
</dbReference>
<name>X6MZW9_RETFI</name>
<dbReference type="EMBL" id="ASPP01014664">
    <property type="protein sequence ID" value="ETO18617.1"/>
    <property type="molecule type" value="Genomic_DNA"/>
</dbReference>
<evidence type="ECO:0000259" key="7">
    <source>
        <dbReference type="Pfam" id="PF03522"/>
    </source>
</evidence>
<evidence type="ECO:0000256" key="5">
    <source>
        <dbReference type="SAM" id="MobiDB-lite"/>
    </source>
</evidence>
<feature type="non-terminal residue" evidence="8">
    <location>
        <position position="1"/>
    </location>
</feature>
<dbReference type="InterPro" id="IPR018491">
    <property type="entry name" value="SLC12_C"/>
</dbReference>
<dbReference type="PANTHER" id="PTHR11827:SF103">
    <property type="entry name" value="SODIUM CHLORIDE COTRANSPORTER 69, ISOFORM E"/>
    <property type="match status" value="1"/>
</dbReference>
<dbReference type="GO" id="GO:0008511">
    <property type="term" value="F:sodium:potassium:chloride symporter activity"/>
    <property type="evidence" value="ECO:0007669"/>
    <property type="project" value="TreeGrafter"/>
</dbReference>
<dbReference type="AlphaFoldDB" id="X6MZW9"/>
<gene>
    <name evidence="8" type="ORF">RFI_18645</name>
</gene>
<accession>X6MZW9</accession>
<keyword evidence="2 6" id="KW-0812">Transmembrane</keyword>
<dbReference type="InterPro" id="IPR004842">
    <property type="entry name" value="SLC12A_fam"/>
</dbReference>
<feature type="non-terminal residue" evidence="8">
    <location>
        <position position="312"/>
    </location>
</feature>
<sequence>IAPLITQVCVCVCAFVCVDMFVMSIPSHSIPNAMELPTHKYSLFGDICIYFDSVQHTALIGGLLCVVIMLATRLDYAVVAIIIGASIYGYVSYSKPNVNWGSAFESRDKWKVWGHYLLFFCCVGDLANRAVLQLMHYKVHVKNFQPSFLVLCGNPENCIPLVKFVYTLQRGHGMLIYANVITGDFTQHIDELSQYTSYLPEQMKMQAFFENVTAPTIRKGAHLLFQLAGLGKLRGNILVLGFKNQWHQHTPNKLVSDSNNKSGSSEEHTRSNDDEFPEDDTQSQEKKSLLDSTNQSNAFSNDDYVALLMDAL</sequence>
<evidence type="ECO:0000313" key="8">
    <source>
        <dbReference type="EMBL" id="ETO18617.1"/>
    </source>
</evidence>
<feature type="transmembrane region" description="Helical" evidence="6">
    <location>
        <begin position="113"/>
        <end position="132"/>
    </location>
</feature>
<dbReference type="GO" id="GO:0006884">
    <property type="term" value="P:cell volume homeostasis"/>
    <property type="evidence" value="ECO:0007669"/>
    <property type="project" value="TreeGrafter"/>
</dbReference>
<feature type="compositionally biased region" description="Polar residues" evidence="5">
    <location>
        <begin position="251"/>
        <end position="263"/>
    </location>
</feature>
<dbReference type="OrthoDB" id="2020542at2759"/>
<dbReference type="Pfam" id="PF03522">
    <property type="entry name" value="SLC12"/>
    <property type="match status" value="1"/>
</dbReference>
<comment type="caution">
    <text evidence="8">The sequence shown here is derived from an EMBL/GenBank/DDBJ whole genome shotgun (WGS) entry which is preliminary data.</text>
</comment>
<evidence type="ECO:0000256" key="2">
    <source>
        <dbReference type="ARBA" id="ARBA00022692"/>
    </source>
</evidence>
<feature type="transmembrane region" description="Helical" evidence="6">
    <location>
        <begin position="53"/>
        <end position="71"/>
    </location>
</feature>
<proteinExistence type="predicted"/>
<organism evidence="8 9">
    <name type="scientific">Reticulomyxa filosa</name>
    <dbReference type="NCBI Taxonomy" id="46433"/>
    <lineage>
        <taxon>Eukaryota</taxon>
        <taxon>Sar</taxon>
        <taxon>Rhizaria</taxon>
        <taxon>Retaria</taxon>
        <taxon>Foraminifera</taxon>
        <taxon>Monothalamids</taxon>
        <taxon>Reticulomyxidae</taxon>
        <taxon>Reticulomyxa</taxon>
    </lineage>
</organism>
<feature type="compositionally biased region" description="Basic and acidic residues" evidence="5">
    <location>
        <begin position="264"/>
        <end position="273"/>
    </location>
</feature>
<dbReference type="GO" id="GO:0055078">
    <property type="term" value="P:sodium ion homeostasis"/>
    <property type="evidence" value="ECO:0007669"/>
    <property type="project" value="TreeGrafter"/>
</dbReference>